<organism evidence="1 2">
    <name type="scientific">Trifolium medium</name>
    <dbReference type="NCBI Taxonomy" id="97028"/>
    <lineage>
        <taxon>Eukaryota</taxon>
        <taxon>Viridiplantae</taxon>
        <taxon>Streptophyta</taxon>
        <taxon>Embryophyta</taxon>
        <taxon>Tracheophyta</taxon>
        <taxon>Spermatophyta</taxon>
        <taxon>Magnoliopsida</taxon>
        <taxon>eudicotyledons</taxon>
        <taxon>Gunneridae</taxon>
        <taxon>Pentapetalae</taxon>
        <taxon>rosids</taxon>
        <taxon>fabids</taxon>
        <taxon>Fabales</taxon>
        <taxon>Fabaceae</taxon>
        <taxon>Papilionoideae</taxon>
        <taxon>50 kb inversion clade</taxon>
        <taxon>NPAAA clade</taxon>
        <taxon>Hologalegina</taxon>
        <taxon>IRL clade</taxon>
        <taxon>Trifolieae</taxon>
        <taxon>Trifolium</taxon>
    </lineage>
</organism>
<feature type="non-terminal residue" evidence="1">
    <location>
        <position position="1"/>
    </location>
</feature>
<sequence length="38" mass="4304">NNLPSWNSSPPTPEAYYRSVCSCPLGWYNSDSMDFPYG</sequence>
<proteinExistence type="predicted"/>
<protein>
    <submittedName>
        <fullName evidence="1">Uncharacterized protein</fullName>
    </submittedName>
</protein>
<name>A0A392VXX1_9FABA</name>
<reference evidence="1 2" key="1">
    <citation type="journal article" date="2018" name="Front. Plant Sci.">
        <title>Red Clover (Trifolium pratense) and Zigzag Clover (T. medium) - A Picture of Genomic Similarities and Differences.</title>
        <authorList>
            <person name="Dluhosova J."/>
            <person name="Istvanek J."/>
            <person name="Nedelnik J."/>
            <person name="Repkova J."/>
        </authorList>
    </citation>
    <scope>NUCLEOTIDE SEQUENCE [LARGE SCALE GENOMIC DNA]</scope>
    <source>
        <strain evidence="2">cv. 10/8</strain>
        <tissue evidence="1">Leaf</tissue>
    </source>
</reference>
<accession>A0A392VXX1</accession>
<comment type="caution">
    <text evidence="1">The sequence shown here is derived from an EMBL/GenBank/DDBJ whole genome shotgun (WGS) entry which is preliminary data.</text>
</comment>
<evidence type="ECO:0000313" key="1">
    <source>
        <dbReference type="EMBL" id="MCI91525.1"/>
    </source>
</evidence>
<keyword evidence="2" id="KW-1185">Reference proteome</keyword>
<dbReference type="AlphaFoldDB" id="A0A392VXX1"/>
<evidence type="ECO:0000313" key="2">
    <source>
        <dbReference type="Proteomes" id="UP000265520"/>
    </source>
</evidence>
<dbReference type="EMBL" id="LXQA011274527">
    <property type="protein sequence ID" value="MCI91525.1"/>
    <property type="molecule type" value="Genomic_DNA"/>
</dbReference>
<dbReference type="Proteomes" id="UP000265520">
    <property type="component" value="Unassembled WGS sequence"/>
</dbReference>